<dbReference type="EMBL" id="CP071793">
    <property type="protein sequence ID" value="QTD53299.1"/>
    <property type="molecule type" value="Genomic_DNA"/>
</dbReference>
<dbReference type="GO" id="GO:0006400">
    <property type="term" value="P:tRNA modification"/>
    <property type="evidence" value="ECO:0007669"/>
    <property type="project" value="InterPro"/>
</dbReference>
<reference evidence="1" key="1">
    <citation type="submission" date="2021-03" db="EMBL/GenBank/DDBJ databases">
        <title>Acanthopleuribacteraceae sp. M133.</title>
        <authorList>
            <person name="Wang G."/>
        </authorList>
    </citation>
    <scope>NUCLEOTIDE SEQUENCE</scope>
    <source>
        <strain evidence="1">M133</strain>
    </source>
</reference>
<evidence type="ECO:0000313" key="1">
    <source>
        <dbReference type="EMBL" id="QTD53299.1"/>
    </source>
</evidence>
<dbReference type="PANTHER" id="PTHR42637:SF1">
    <property type="entry name" value="TRNA 2-(METHYLSULFANYL)-N(6)-ISOPENTENYLADENOSINE(37) HYDROXYLASE"/>
    <property type="match status" value="1"/>
</dbReference>
<dbReference type="AlphaFoldDB" id="A0A8A4TTK8"/>
<dbReference type="PIRSF" id="PIRSF020736">
    <property type="entry name" value="MiaE"/>
    <property type="match status" value="1"/>
</dbReference>
<dbReference type="GO" id="GO:0045301">
    <property type="term" value="F:tRNA 2-(methylsulfanyl)-N(6)-isopentenyladenosine(37) hydroxylase activity"/>
    <property type="evidence" value="ECO:0007669"/>
    <property type="project" value="InterPro"/>
</dbReference>
<dbReference type="RefSeq" id="WP_237383401.1">
    <property type="nucleotide sequence ID" value="NZ_CP071793.1"/>
</dbReference>
<dbReference type="CDD" id="cd07910">
    <property type="entry name" value="MiaE"/>
    <property type="match status" value="1"/>
</dbReference>
<gene>
    <name evidence="1" type="ORF">J3U87_12660</name>
</gene>
<proteinExistence type="predicted"/>
<evidence type="ECO:0000313" key="2">
    <source>
        <dbReference type="Proteomes" id="UP000663929"/>
    </source>
</evidence>
<accession>A0A8A4TTK8</accession>
<dbReference type="InterPro" id="IPR009078">
    <property type="entry name" value="Ferritin-like_SF"/>
</dbReference>
<dbReference type="SUPFAM" id="SSF47240">
    <property type="entry name" value="Ferritin-like"/>
    <property type="match status" value="1"/>
</dbReference>
<sequence>MLLEPSPDGWIECVMGDFSAFLLDHASAERKASAMAVSFVVQYPDRFALHTPLIRLAREELLHYQQVMKLVHERNLIWERDEKDPYVGMLLRRQSTQREARLLDRLLMGSVIEARGVERFALVGRHQEDPQLAGFYQRLAKSEANHADLFPRLARHYFSDDEVADRLAQWRLWEAEAMRAVPIRPALH</sequence>
<protein>
    <submittedName>
        <fullName evidence="1">tRNA-(Ms[2]io[6]A)-hydroxylase</fullName>
    </submittedName>
</protein>
<keyword evidence="2" id="KW-1185">Reference proteome</keyword>
<dbReference type="Pfam" id="PF06175">
    <property type="entry name" value="MiaE"/>
    <property type="match status" value="1"/>
</dbReference>
<dbReference type="Proteomes" id="UP000663929">
    <property type="component" value="Chromosome"/>
</dbReference>
<dbReference type="KEGG" id="scor:J3U87_12660"/>
<name>A0A8A4TTK8_SULCO</name>
<organism evidence="1 2">
    <name type="scientific">Sulfidibacter corallicola</name>
    <dbReference type="NCBI Taxonomy" id="2818388"/>
    <lineage>
        <taxon>Bacteria</taxon>
        <taxon>Pseudomonadati</taxon>
        <taxon>Acidobacteriota</taxon>
        <taxon>Holophagae</taxon>
        <taxon>Acanthopleuribacterales</taxon>
        <taxon>Acanthopleuribacteraceae</taxon>
        <taxon>Sulfidibacter</taxon>
    </lineage>
</organism>
<dbReference type="Gene3D" id="1.20.1260.10">
    <property type="match status" value="1"/>
</dbReference>
<dbReference type="PANTHER" id="PTHR42637">
    <property type="entry name" value="TRNA-(MS[2]IO[6]A)-HYDROXYLASE"/>
    <property type="match status" value="1"/>
</dbReference>
<dbReference type="InterPro" id="IPR012347">
    <property type="entry name" value="Ferritin-like"/>
</dbReference>
<dbReference type="InterPro" id="IPR010386">
    <property type="entry name" value="tRNA-Hydrxlase_MiaE"/>
</dbReference>